<gene>
    <name evidence="1" type="ORF">FcAc13_07905</name>
</gene>
<name>A0ABR7QYD5_9GAMM</name>
<dbReference type="InterPro" id="IPR006379">
    <property type="entry name" value="HAD-SF_hydro_IIB"/>
</dbReference>
<dbReference type="InterPro" id="IPR036412">
    <property type="entry name" value="HAD-like_sf"/>
</dbReference>
<dbReference type="InterPro" id="IPR000150">
    <property type="entry name" value="Cof"/>
</dbReference>
<dbReference type="SFLD" id="SFLDG01140">
    <property type="entry name" value="C2.B:_Phosphomannomutase_and_P"/>
    <property type="match status" value="1"/>
</dbReference>
<dbReference type="NCBIfam" id="TIGR01484">
    <property type="entry name" value="HAD-SF-IIB"/>
    <property type="match status" value="1"/>
</dbReference>
<dbReference type="EMBL" id="JABURY010000016">
    <property type="protein sequence ID" value="MBC9131231.1"/>
    <property type="molecule type" value="Genomic_DNA"/>
</dbReference>
<comment type="caution">
    <text evidence="1">The sequence shown here is derived from an EMBL/GenBank/DDBJ whole genome shotgun (WGS) entry which is preliminary data.</text>
</comment>
<dbReference type="RefSeq" id="WP_187755664.1">
    <property type="nucleotide sequence ID" value="NZ_JABURY010000016.1"/>
</dbReference>
<dbReference type="NCBIfam" id="TIGR00099">
    <property type="entry name" value="Cof-subfamily"/>
    <property type="match status" value="1"/>
</dbReference>
<reference evidence="1 2" key="1">
    <citation type="submission" date="2020-06" db="EMBL/GenBank/DDBJ databases">
        <title>Frischella cerana isolated from Apis cerana gut homogenate.</title>
        <authorList>
            <person name="Wolter L.A."/>
            <person name="Suenami S."/>
            <person name="Miyazaki R."/>
        </authorList>
    </citation>
    <scope>NUCLEOTIDE SEQUENCE [LARGE SCALE GENOMIC DNA]</scope>
    <source>
        <strain evidence="1 2">Ac13</strain>
    </source>
</reference>
<evidence type="ECO:0000313" key="2">
    <source>
        <dbReference type="Proteomes" id="UP000651208"/>
    </source>
</evidence>
<dbReference type="Pfam" id="PF08282">
    <property type="entry name" value="Hydrolase_3"/>
    <property type="match status" value="1"/>
</dbReference>
<organism evidence="1 2">
    <name type="scientific">Frischella japonica</name>
    <dbReference type="NCBI Taxonomy" id="2741544"/>
    <lineage>
        <taxon>Bacteria</taxon>
        <taxon>Pseudomonadati</taxon>
        <taxon>Pseudomonadota</taxon>
        <taxon>Gammaproteobacteria</taxon>
        <taxon>Orbales</taxon>
        <taxon>Orbaceae</taxon>
        <taxon>Frischella</taxon>
    </lineage>
</organism>
<dbReference type="SFLD" id="SFLDG01144">
    <property type="entry name" value="C2.B.4:_PGP_Like"/>
    <property type="match status" value="1"/>
</dbReference>
<dbReference type="Gene3D" id="3.30.1240.10">
    <property type="match status" value="1"/>
</dbReference>
<dbReference type="Gene3D" id="3.40.50.1000">
    <property type="entry name" value="HAD superfamily/HAD-like"/>
    <property type="match status" value="1"/>
</dbReference>
<dbReference type="CDD" id="cd07516">
    <property type="entry name" value="HAD_Pase"/>
    <property type="match status" value="1"/>
</dbReference>
<evidence type="ECO:0000313" key="1">
    <source>
        <dbReference type="EMBL" id="MBC9131231.1"/>
    </source>
</evidence>
<proteinExistence type="predicted"/>
<dbReference type="InterPro" id="IPR023214">
    <property type="entry name" value="HAD_sf"/>
</dbReference>
<accession>A0ABR7QYD5</accession>
<dbReference type="SFLD" id="SFLDS00003">
    <property type="entry name" value="Haloacid_Dehalogenase"/>
    <property type="match status" value="1"/>
</dbReference>
<dbReference type="PANTHER" id="PTHR10000">
    <property type="entry name" value="PHOSPHOSERINE PHOSPHATASE"/>
    <property type="match status" value="1"/>
</dbReference>
<dbReference type="Proteomes" id="UP000651208">
    <property type="component" value="Unassembled WGS sequence"/>
</dbReference>
<protein>
    <submittedName>
        <fullName evidence="1">HAD family phosphatase</fullName>
    </submittedName>
</protein>
<dbReference type="PANTHER" id="PTHR10000:SF8">
    <property type="entry name" value="HAD SUPERFAMILY HYDROLASE-LIKE, TYPE 3"/>
    <property type="match status" value="1"/>
</dbReference>
<sequence>MKYKLIACDMDETLLNDDKEVSQQNYDAITQARELGIKFVLASGRGFMNIQETAKRLNIHNQSNEYIISFNGGVITENKDNKILLQQGITFEQVNELFKIGLGYDVGFHIYTLDTVYIYRISDEERDYMTGRLDNCINLTEPNLDFLANQVIMKILFQNDDRHYLEKIAQAIPKDVLSTFTISYSGNRYIEFNQQGVSKGDALIKLAEQLNIKREEIIAIGDNNNDISMLKAAGLSIAVANATNDAKIAAKVVSHYNNNQSAVAQIIDQYVLAK</sequence>
<dbReference type="SUPFAM" id="SSF56784">
    <property type="entry name" value="HAD-like"/>
    <property type="match status" value="1"/>
</dbReference>
<keyword evidence="2" id="KW-1185">Reference proteome</keyword>